<dbReference type="STRING" id="1306861.A0A4U6X2B1"/>
<comment type="subcellular location">
    <subcellularLocation>
        <location evidence="1">Membrane</location>
        <topology evidence="1">Multi-pass membrane protein</topology>
    </subcellularLocation>
</comment>
<feature type="transmembrane region" description="Helical" evidence="6">
    <location>
        <begin position="61"/>
        <end position="82"/>
    </location>
</feature>
<evidence type="ECO:0000313" key="7">
    <source>
        <dbReference type="EMBL" id="TKW48899.1"/>
    </source>
</evidence>
<protein>
    <recommendedName>
        <fullName evidence="9">DUF1772-domain-containing protein</fullName>
    </recommendedName>
</protein>
<keyword evidence="8" id="KW-1185">Reference proteome</keyword>
<dbReference type="GO" id="GO:0016020">
    <property type="term" value="C:membrane"/>
    <property type="evidence" value="ECO:0007669"/>
    <property type="project" value="UniProtKB-SubCell"/>
</dbReference>
<feature type="transmembrane region" description="Helical" evidence="6">
    <location>
        <begin position="20"/>
        <end position="40"/>
    </location>
</feature>
<evidence type="ECO:0000256" key="6">
    <source>
        <dbReference type="SAM" id="Phobius"/>
    </source>
</evidence>
<dbReference type="AlphaFoldDB" id="A0A4U6X2B1"/>
<comment type="caution">
    <text evidence="7">The sequence shown here is derived from an EMBL/GenBank/DDBJ whole genome shotgun (WGS) entry which is preliminary data.</text>
</comment>
<name>A0A4U6X2B1_9PEZI</name>
<evidence type="ECO:0000256" key="1">
    <source>
        <dbReference type="ARBA" id="ARBA00004141"/>
    </source>
</evidence>
<dbReference type="InterPro" id="IPR013901">
    <property type="entry name" value="Anthrone_oxy"/>
</dbReference>
<dbReference type="EMBL" id="PJEX01000674">
    <property type="protein sequence ID" value="TKW48899.1"/>
    <property type="molecule type" value="Genomic_DNA"/>
</dbReference>
<dbReference type="Pfam" id="PF08592">
    <property type="entry name" value="Anthrone_oxy"/>
    <property type="match status" value="1"/>
</dbReference>
<keyword evidence="3 6" id="KW-1133">Transmembrane helix</keyword>
<dbReference type="Proteomes" id="UP000310108">
    <property type="component" value="Unassembled WGS sequence"/>
</dbReference>
<reference evidence="7 8" key="1">
    <citation type="journal article" date="2019" name="PLoS ONE">
        <title>Comparative genome analysis indicates high evolutionary potential of pathogenicity genes in Colletotrichum tanaceti.</title>
        <authorList>
            <person name="Lelwala R.V."/>
            <person name="Korhonen P.K."/>
            <person name="Young N.D."/>
            <person name="Scott J.B."/>
            <person name="Ades P.A."/>
            <person name="Gasser R.B."/>
            <person name="Taylor P.W.J."/>
        </authorList>
    </citation>
    <scope>NUCLEOTIDE SEQUENCE [LARGE SCALE GENOMIC DNA]</scope>
    <source>
        <strain evidence="7">BRIP57314</strain>
    </source>
</reference>
<organism evidence="7 8">
    <name type="scientific">Colletotrichum tanaceti</name>
    <dbReference type="NCBI Taxonomy" id="1306861"/>
    <lineage>
        <taxon>Eukaryota</taxon>
        <taxon>Fungi</taxon>
        <taxon>Dikarya</taxon>
        <taxon>Ascomycota</taxon>
        <taxon>Pezizomycotina</taxon>
        <taxon>Sordariomycetes</taxon>
        <taxon>Hypocreomycetidae</taxon>
        <taxon>Glomerellales</taxon>
        <taxon>Glomerellaceae</taxon>
        <taxon>Colletotrichum</taxon>
        <taxon>Colletotrichum destructivum species complex</taxon>
    </lineage>
</organism>
<keyword evidence="4 6" id="KW-0472">Membrane</keyword>
<sequence length="186" mass="19493">MSSQPPSSPLRALQASTVFVNTALAGLSLGISVMAVPRLLESPTPLMLRQWSGMLRRGGRLLPLPTVLCGVSYWYVAYATAAAADAASRGGRVPGGGDRSRLLAVAGALCFSIVPWTLVFLAGINRKLLAKVEETRGIVGAVAVGLTQEEEEEGAKYLVDQWGLYNLGRSVAMGLGGALGLYATVF</sequence>
<dbReference type="PANTHER" id="PTHR35042">
    <property type="entry name" value="ANTHRONE OXYGENASE ENCC"/>
    <property type="match status" value="1"/>
</dbReference>
<evidence type="ECO:0000256" key="3">
    <source>
        <dbReference type="ARBA" id="ARBA00022989"/>
    </source>
</evidence>
<evidence type="ECO:0000256" key="4">
    <source>
        <dbReference type="ARBA" id="ARBA00023136"/>
    </source>
</evidence>
<evidence type="ECO:0000256" key="5">
    <source>
        <dbReference type="ARBA" id="ARBA00034313"/>
    </source>
</evidence>
<evidence type="ECO:0000313" key="8">
    <source>
        <dbReference type="Proteomes" id="UP000310108"/>
    </source>
</evidence>
<keyword evidence="2 6" id="KW-0812">Transmembrane</keyword>
<gene>
    <name evidence="7" type="ORF">CTA1_5755</name>
</gene>
<dbReference type="PANTHER" id="PTHR35042:SF1">
    <property type="entry name" value="DUF1772-DOMAIN-CONTAINING PROTEIN"/>
    <property type="match status" value="1"/>
</dbReference>
<comment type="similarity">
    <text evidence="5">Belongs to the anthrone oxygenase family.</text>
</comment>
<evidence type="ECO:0008006" key="9">
    <source>
        <dbReference type="Google" id="ProtNLM"/>
    </source>
</evidence>
<proteinExistence type="inferred from homology"/>
<accession>A0A4U6X2B1</accession>
<feature type="transmembrane region" description="Helical" evidence="6">
    <location>
        <begin position="102"/>
        <end position="124"/>
    </location>
</feature>
<evidence type="ECO:0000256" key="2">
    <source>
        <dbReference type="ARBA" id="ARBA00022692"/>
    </source>
</evidence>